<gene>
    <name evidence="7" type="ORF">OKIOD_LOCUS9741</name>
</gene>
<evidence type="ECO:0000256" key="4">
    <source>
        <dbReference type="PROSITE-ProRule" id="PRU00175"/>
    </source>
</evidence>
<keyword evidence="2 4" id="KW-0863">Zinc-finger</keyword>
<keyword evidence="1" id="KW-0479">Metal-binding</keyword>
<keyword evidence="8" id="KW-1185">Reference proteome</keyword>
<protein>
    <submittedName>
        <fullName evidence="7">Oidioi.mRNA.OKI2018_I69.chr1.g976.t1.cds</fullName>
    </submittedName>
</protein>
<dbReference type="InterPro" id="IPR013083">
    <property type="entry name" value="Znf_RING/FYVE/PHD"/>
</dbReference>
<dbReference type="SUPFAM" id="SSF57850">
    <property type="entry name" value="RING/U-box"/>
    <property type="match status" value="1"/>
</dbReference>
<feature type="domain" description="RING-type" evidence="6">
    <location>
        <begin position="591"/>
        <end position="631"/>
    </location>
</feature>
<evidence type="ECO:0000256" key="2">
    <source>
        <dbReference type="ARBA" id="ARBA00022771"/>
    </source>
</evidence>
<evidence type="ECO:0000256" key="1">
    <source>
        <dbReference type="ARBA" id="ARBA00022723"/>
    </source>
</evidence>
<organism evidence="7 8">
    <name type="scientific">Oikopleura dioica</name>
    <name type="common">Tunicate</name>
    <dbReference type="NCBI Taxonomy" id="34765"/>
    <lineage>
        <taxon>Eukaryota</taxon>
        <taxon>Metazoa</taxon>
        <taxon>Chordata</taxon>
        <taxon>Tunicata</taxon>
        <taxon>Appendicularia</taxon>
        <taxon>Copelata</taxon>
        <taxon>Oikopleuridae</taxon>
        <taxon>Oikopleura</taxon>
    </lineage>
</organism>
<name>A0ABN7STP1_OIKDI</name>
<accession>A0ABN7STP1</accession>
<evidence type="ECO:0000313" key="7">
    <source>
        <dbReference type="EMBL" id="CAG5103868.1"/>
    </source>
</evidence>
<sequence>MKQTGGNYILSLVMNQPTAMPKEELAAKGLDRGRAFGEGCGGTQDKFLGSKIGIDAMIEAVKQTLEELSEGRDLPAEQGGLLMGTAIGFMKSHGHSPLHEEGYRKIVQVVFPRLANVQTPAYWSPKTIFAHLYFNLMMRRQKLPRQGVGAEPPKKIARMDPSVAIPGPTTQTTQIFPGQHTTQIQPTTREQPIQMPTENLIGDGNEESVHLELLKSYKHLLPNQIYNYAKLVVKRVMTTDPKLSPKGIVTSAVYLAYKFSPEPKTTTAIGEMLKCPNWMIYKTAPLVRTRFNKETKNELEIARKYIDQQAHLADSDWITRARQIADHAWHPNIKASPKRIAASSAYLAYKFSPTPMSARKMASFRCLGCNLNCEEIRKPWNCPNCNSKFIDLIGKWKKEDVVDKTGYNNGEILFKIVANHERAISQIKHLMELSNCRTSAHGETNENAQTPGPTPSTEPPKDPTGRKTSGLLEEKNSFKKAPTSVNLEGRNQLKMRPQPRVKPKGTIPITIKDWLEKKHKVKYESLLDAVNILEKKEEYDNINSHFRLEPDGSLIEIKIIFRKVEGEELEERLMLTKKIKISAVEKYESDCGLCQEDLPEDISVMTCCYAYYHNACLRKWLANRPYCKYCNTPL</sequence>
<dbReference type="Gene3D" id="3.30.40.10">
    <property type="entry name" value="Zinc/RING finger domain, C3HC4 (zinc finger)"/>
    <property type="match status" value="1"/>
</dbReference>
<evidence type="ECO:0000313" key="8">
    <source>
        <dbReference type="Proteomes" id="UP001158576"/>
    </source>
</evidence>
<keyword evidence="3" id="KW-0862">Zinc</keyword>
<feature type="compositionally biased region" description="Polar residues" evidence="5">
    <location>
        <begin position="440"/>
        <end position="451"/>
    </location>
</feature>
<dbReference type="Proteomes" id="UP001158576">
    <property type="component" value="Chromosome 1"/>
</dbReference>
<dbReference type="InterPro" id="IPR001841">
    <property type="entry name" value="Znf_RING"/>
</dbReference>
<dbReference type="PROSITE" id="PS50089">
    <property type="entry name" value="ZF_RING_2"/>
    <property type="match status" value="1"/>
</dbReference>
<proteinExistence type="predicted"/>
<dbReference type="EMBL" id="OU015566">
    <property type="protein sequence ID" value="CAG5103868.1"/>
    <property type="molecule type" value="Genomic_DNA"/>
</dbReference>
<evidence type="ECO:0000256" key="5">
    <source>
        <dbReference type="SAM" id="MobiDB-lite"/>
    </source>
</evidence>
<feature type="region of interest" description="Disordered" evidence="5">
    <location>
        <begin position="440"/>
        <end position="481"/>
    </location>
</feature>
<reference evidence="7 8" key="1">
    <citation type="submission" date="2021-04" db="EMBL/GenBank/DDBJ databases">
        <authorList>
            <person name="Bliznina A."/>
        </authorList>
    </citation>
    <scope>NUCLEOTIDE SEQUENCE [LARGE SCALE GENOMIC DNA]</scope>
</reference>
<dbReference type="CDD" id="cd16448">
    <property type="entry name" value="RING-H2"/>
    <property type="match status" value="1"/>
</dbReference>
<evidence type="ECO:0000259" key="6">
    <source>
        <dbReference type="PROSITE" id="PS50089"/>
    </source>
</evidence>
<evidence type="ECO:0000256" key="3">
    <source>
        <dbReference type="ARBA" id="ARBA00022833"/>
    </source>
</evidence>